<evidence type="ECO:0000313" key="1">
    <source>
        <dbReference type="EMBL" id="MPD01573.1"/>
    </source>
</evidence>
<sequence length="62" mass="7211">MSRERPLLGLLQQAFQREESAQERERDGNLNLSWEHVLPNVPMLACEDRGFQLTKERTSPTT</sequence>
<organism evidence="1 2">
    <name type="scientific">Portunus trituberculatus</name>
    <name type="common">Swimming crab</name>
    <name type="synonym">Neptunus trituberculatus</name>
    <dbReference type="NCBI Taxonomy" id="210409"/>
    <lineage>
        <taxon>Eukaryota</taxon>
        <taxon>Metazoa</taxon>
        <taxon>Ecdysozoa</taxon>
        <taxon>Arthropoda</taxon>
        <taxon>Crustacea</taxon>
        <taxon>Multicrustacea</taxon>
        <taxon>Malacostraca</taxon>
        <taxon>Eumalacostraca</taxon>
        <taxon>Eucarida</taxon>
        <taxon>Decapoda</taxon>
        <taxon>Pleocyemata</taxon>
        <taxon>Brachyura</taxon>
        <taxon>Eubrachyura</taxon>
        <taxon>Portunoidea</taxon>
        <taxon>Portunidae</taxon>
        <taxon>Portuninae</taxon>
        <taxon>Portunus</taxon>
    </lineage>
</organism>
<name>A0A5B7JZK1_PORTR</name>
<gene>
    <name evidence="1" type="ORF">E2C01_097107</name>
</gene>
<dbReference type="EMBL" id="VSRR010127730">
    <property type="protein sequence ID" value="MPD01573.1"/>
    <property type="molecule type" value="Genomic_DNA"/>
</dbReference>
<reference evidence="1 2" key="1">
    <citation type="submission" date="2019-05" db="EMBL/GenBank/DDBJ databases">
        <title>Another draft genome of Portunus trituberculatus and its Hox gene families provides insights of decapod evolution.</title>
        <authorList>
            <person name="Jeong J.-H."/>
            <person name="Song I."/>
            <person name="Kim S."/>
            <person name="Choi T."/>
            <person name="Kim D."/>
            <person name="Ryu S."/>
            <person name="Kim W."/>
        </authorList>
    </citation>
    <scope>NUCLEOTIDE SEQUENCE [LARGE SCALE GENOMIC DNA]</scope>
    <source>
        <tissue evidence="1">Muscle</tissue>
    </source>
</reference>
<protein>
    <submittedName>
        <fullName evidence="1">Uncharacterized protein</fullName>
    </submittedName>
</protein>
<keyword evidence="2" id="KW-1185">Reference proteome</keyword>
<comment type="caution">
    <text evidence="1">The sequence shown here is derived from an EMBL/GenBank/DDBJ whole genome shotgun (WGS) entry which is preliminary data.</text>
</comment>
<proteinExistence type="predicted"/>
<evidence type="ECO:0000313" key="2">
    <source>
        <dbReference type="Proteomes" id="UP000324222"/>
    </source>
</evidence>
<dbReference type="Proteomes" id="UP000324222">
    <property type="component" value="Unassembled WGS sequence"/>
</dbReference>
<dbReference type="AlphaFoldDB" id="A0A5B7JZK1"/>
<accession>A0A5B7JZK1</accession>